<gene>
    <name evidence="1" type="ORF">A7K98_02785</name>
    <name evidence="2" type="ORF">A7K99_02785</name>
</gene>
<dbReference type="PANTHER" id="PTHR10362">
    <property type="entry name" value="HISTIDINE AMMONIA-LYASE"/>
    <property type="match status" value="1"/>
</dbReference>
<dbReference type="EMBL" id="CP015579">
    <property type="protein sequence ID" value="ARU92813.1"/>
    <property type="molecule type" value="Genomic_DNA"/>
</dbReference>
<dbReference type="Proteomes" id="UP000195729">
    <property type="component" value="Chromosome"/>
</dbReference>
<dbReference type="CDD" id="cd00332">
    <property type="entry name" value="PAL-HAL"/>
    <property type="match status" value="1"/>
</dbReference>
<evidence type="ECO:0000313" key="4">
    <source>
        <dbReference type="Proteomes" id="UP000195814"/>
    </source>
</evidence>
<name>A0A1Y0LFI7_TATCI</name>
<proteinExistence type="predicted"/>
<dbReference type="Gene3D" id="1.10.275.10">
    <property type="entry name" value="Fumarase/aspartase (N-terminal domain)"/>
    <property type="match status" value="1"/>
</dbReference>
<dbReference type="InterPro" id="IPR001106">
    <property type="entry name" value="Aromatic_Lyase"/>
</dbReference>
<evidence type="ECO:0000313" key="2">
    <source>
        <dbReference type="EMBL" id="ARU96851.1"/>
    </source>
</evidence>
<dbReference type="EMBL" id="CP015581">
    <property type="protein sequence ID" value="ARU96851.1"/>
    <property type="molecule type" value="Genomic_DNA"/>
</dbReference>
<dbReference type="AlphaFoldDB" id="A0A1Y0LFI7"/>
<sequence>MSITSATTITLGTAESSIDEIIQIADGAPVSLATDALQNMDRVHSYVRNAIDQGEVIYGLTTGVGSLVSTRLTAEQIADSQINMLRSHACGTGADLSIRETRAMMAVTLKSLLQGYSGVSSSLAIRLSEMLNRQVIPWSPSGGSVGYLIATAHIGLSVFGEGKCWYQGQLLPSAQALALAGMSVVKPGPREGHALIGGTYEITGLGCLAIADFRRLLPVADMAGGICLEALCGNTRGYDARLHQLRPHPGQLETARIMRSLLRDSEILETWKNHRVQDALSLRCIPQIHGAVRDQLENCAQILTRELNSVTDNPLFVIEDQQLITLPGGNGHGAPVALALDALAIAIAQLSTASQARSDRITNTHLSGLPAFLVPPGSGISGMMIPPYAAAALAGDNRSLAGPASIHTVSTCAGQEDHISMGVSAARKALKAVENAEDIIGIELLCGCQALEFHRPLKASVGSEATLALVRKQVPFRQQDSAVYPDMQAIRGLIREGTLARLLTDLSCQ</sequence>
<evidence type="ECO:0000313" key="1">
    <source>
        <dbReference type="EMBL" id="ARU92813.1"/>
    </source>
</evidence>
<dbReference type="InterPro" id="IPR008948">
    <property type="entry name" value="L-Aspartase-like"/>
</dbReference>
<dbReference type="RefSeq" id="WP_087487201.1">
    <property type="nucleotide sequence ID" value="NZ_CP015579.1"/>
</dbReference>
<dbReference type="InterPro" id="IPR024083">
    <property type="entry name" value="Fumarase/histidase_N"/>
</dbReference>
<dbReference type="Gene3D" id="1.20.200.10">
    <property type="entry name" value="Fumarase/aspartase (Central domain)"/>
    <property type="match status" value="1"/>
</dbReference>
<dbReference type="KEGG" id="tci:A7K98_02785"/>
<dbReference type="Pfam" id="PF00221">
    <property type="entry name" value="Lyase_aromatic"/>
    <property type="match status" value="1"/>
</dbReference>
<keyword evidence="1" id="KW-0456">Lyase</keyword>
<accession>A0A1Y0LFI7</accession>
<dbReference type="GO" id="GO:0016841">
    <property type="term" value="F:ammonia-lyase activity"/>
    <property type="evidence" value="ECO:0007669"/>
    <property type="project" value="UniProtKB-ARBA"/>
</dbReference>
<evidence type="ECO:0000313" key="3">
    <source>
        <dbReference type="Proteomes" id="UP000195729"/>
    </source>
</evidence>
<protein>
    <submittedName>
        <fullName evidence="1">Histidine ammonia-lyase</fullName>
    </submittedName>
</protein>
<keyword evidence="3" id="KW-1185">Reference proteome</keyword>
<dbReference type="OrthoDB" id="9806955at2"/>
<reference evidence="3 4" key="1">
    <citation type="submission" date="2016-05" db="EMBL/GenBank/DDBJ databases">
        <title>Complete genome sequence of two 2,5-diketo-D-glunonic acid producing strain Tatumella citrea.</title>
        <authorList>
            <person name="Duan C."/>
            <person name="Yang J."/>
            <person name="Yang S."/>
        </authorList>
    </citation>
    <scope>NUCLEOTIDE SEQUENCE [LARGE SCALE GENOMIC DNA]</scope>
    <source>
        <strain evidence="2 3">ATCC 39140</strain>
        <strain evidence="1 4">DSM 13699</strain>
    </source>
</reference>
<dbReference type="SUPFAM" id="SSF48557">
    <property type="entry name" value="L-aspartase-like"/>
    <property type="match status" value="1"/>
</dbReference>
<dbReference type="Proteomes" id="UP000195814">
    <property type="component" value="Chromosome"/>
</dbReference>
<organism evidence="1 4">
    <name type="scientific">Tatumella citrea</name>
    <name type="common">Pantoea citrea</name>
    <dbReference type="NCBI Taxonomy" id="53336"/>
    <lineage>
        <taxon>Bacteria</taxon>
        <taxon>Pseudomonadati</taxon>
        <taxon>Pseudomonadota</taxon>
        <taxon>Gammaproteobacteria</taxon>
        <taxon>Enterobacterales</taxon>
        <taxon>Erwiniaceae</taxon>
        <taxon>Tatumella</taxon>
    </lineage>
</organism>